<comment type="caution">
    <text evidence="3">The sequence shown here is derived from an EMBL/GenBank/DDBJ whole genome shotgun (WGS) entry which is preliminary data.</text>
</comment>
<accession>A0ABP4C2X2</accession>
<evidence type="ECO:0000259" key="2">
    <source>
        <dbReference type="Pfam" id="PF13349"/>
    </source>
</evidence>
<dbReference type="InterPro" id="IPR025164">
    <property type="entry name" value="Toastrack_DUF4097"/>
</dbReference>
<reference evidence="4" key="1">
    <citation type="journal article" date="2019" name="Int. J. Syst. Evol. Microbiol.">
        <title>The Global Catalogue of Microorganisms (GCM) 10K type strain sequencing project: providing services to taxonomists for standard genome sequencing and annotation.</title>
        <authorList>
            <consortium name="The Broad Institute Genomics Platform"/>
            <consortium name="The Broad Institute Genome Sequencing Center for Infectious Disease"/>
            <person name="Wu L."/>
            <person name="Ma J."/>
        </authorList>
    </citation>
    <scope>NUCLEOTIDE SEQUENCE [LARGE SCALE GENOMIC DNA]</scope>
    <source>
        <strain evidence="4">JCM 10977</strain>
    </source>
</reference>
<sequence length="258" mass="26590">MAMATVGQVGALLLVAGAGMAVWTFGDKDSNTTHEVTDKISVVRLDSPNADVTIKVADVDKTTVQEKRSYWLIKHGDAFEVDGETLKLNGDCGWQCRADFVVTVPRGTKVTGSNGSGDLSISGASGVDTSSRSGKVSLTDVTGDVKLDLTSGDVEIEGLAGKLEVTANSGDIEAKHLKGGPVNVETTSGDIRLDLDEATDVRAKGTSSDVEVTAPAGGYKVQTKTHSGEVDNTLGNDPAGGHTIDASTTSGDVTLAPR</sequence>
<protein>
    <recommendedName>
        <fullName evidence="2">DUF4097 domain-containing protein</fullName>
    </recommendedName>
</protein>
<name>A0ABP4C2X2_9ACTN</name>
<dbReference type="Proteomes" id="UP001500542">
    <property type="component" value="Unassembled WGS sequence"/>
</dbReference>
<organism evidence="3 4">
    <name type="scientific">Kribbella koreensis</name>
    <dbReference type="NCBI Taxonomy" id="57909"/>
    <lineage>
        <taxon>Bacteria</taxon>
        <taxon>Bacillati</taxon>
        <taxon>Actinomycetota</taxon>
        <taxon>Actinomycetes</taxon>
        <taxon>Propionibacteriales</taxon>
        <taxon>Kribbellaceae</taxon>
        <taxon>Kribbella</taxon>
    </lineage>
</organism>
<evidence type="ECO:0000256" key="1">
    <source>
        <dbReference type="SAM" id="MobiDB-lite"/>
    </source>
</evidence>
<keyword evidence="4" id="KW-1185">Reference proteome</keyword>
<evidence type="ECO:0000313" key="3">
    <source>
        <dbReference type="EMBL" id="GAA0959957.1"/>
    </source>
</evidence>
<feature type="domain" description="DUF4097" evidence="2">
    <location>
        <begin position="44"/>
        <end position="255"/>
    </location>
</feature>
<dbReference type="Pfam" id="PF13349">
    <property type="entry name" value="DUF4097"/>
    <property type="match status" value="1"/>
</dbReference>
<gene>
    <name evidence="3" type="ORF">GCM10009554_74330</name>
</gene>
<dbReference type="EMBL" id="BAAAHK010000021">
    <property type="protein sequence ID" value="GAA0959957.1"/>
    <property type="molecule type" value="Genomic_DNA"/>
</dbReference>
<feature type="region of interest" description="Disordered" evidence="1">
    <location>
        <begin position="222"/>
        <end position="258"/>
    </location>
</feature>
<evidence type="ECO:0000313" key="4">
    <source>
        <dbReference type="Proteomes" id="UP001500542"/>
    </source>
</evidence>
<proteinExistence type="predicted"/>